<feature type="transmembrane region" description="Helical" evidence="1">
    <location>
        <begin position="86"/>
        <end position="104"/>
    </location>
</feature>
<gene>
    <name evidence="2" type="ORF">I7X39_17340</name>
</gene>
<dbReference type="EMBL" id="JAEDAK010000014">
    <property type="protein sequence ID" value="MBH9578659.1"/>
    <property type="molecule type" value="Genomic_DNA"/>
</dbReference>
<evidence type="ECO:0000313" key="3">
    <source>
        <dbReference type="Proteomes" id="UP000613266"/>
    </source>
</evidence>
<dbReference type="Proteomes" id="UP000613266">
    <property type="component" value="Unassembled WGS sequence"/>
</dbReference>
<keyword evidence="1" id="KW-1133">Transmembrane helix</keyword>
<feature type="transmembrane region" description="Helical" evidence="1">
    <location>
        <begin position="110"/>
        <end position="130"/>
    </location>
</feature>
<keyword evidence="1" id="KW-0472">Membrane</keyword>
<comment type="caution">
    <text evidence="2">The sequence shown here is derived from an EMBL/GenBank/DDBJ whole genome shotgun (WGS) entry which is preliminary data.</text>
</comment>
<keyword evidence="1" id="KW-0812">Transmembrane</keyword>
<organism evidence="2 3">
    <name type="scientific">Inhella proteolytica</name>
    <dbReference type="NCBI Taxonomy" id="2795029"/>
    <lineage>
        <taxon>Bacteria</taxon>
        <taxon>Pseudomonadati</taxon>
        <taxon>Pseudomonadota</taxon>
        <taxon>Betaproteobacteria</taxon>
        <taxon>Burkholderiales</taxon>
        <taxon>Sphaerotilaceae</taxon>
        <taxon>Inhella</taxon>
    </lineage>
</organism>
<proteinExistence type="predicted"/>
<sequence>MKFGSDISSWYWWLSVVFVGIAINLASSYVKPPMDRWIERRSDRRRVAREARDKVFGAKVARISVDPTLLILAGQEAAQCEIRSQLTFILVGVNLILLFIVTSLPEPRSGVIVFLIYSLVVILPVQLMILMKELKDEANLVELYRAARERFNNRN</sequence>
<evidence type="ECO:0000256" key="1">
    <source>
        <dbReference type="SAM" id="Phobius"/>
    </source>
</evidence>
<evidence type="ECO:0000313" key="2">
    <source>
        <dbReference type="EMBL" id="MBH9578659.1"/>
    </source>
</evidence>
<accession>A0A931NJ48</accession>
<reference evidence="2" key="1">
    <citation type="submission" date="2020-12" db="EMBL/GenBank/DDBJ databases">
        <title>The genome sequence of Inhella sp. 1Y17.</title>
        <authorList>
            <person name="Liu Y."/>
        </authorList>
    </citation>
    <scope>NUCLEOTIDE SEQUENCE</scope>
    <source>
        <strain evidence="2">1Y17</strain>
    </source>
</reference>
<feature type="transmembrane region" description="Helical" evidence="1">
    <location>
        <begin position="12"/>
        <end position="30"/>
    </location>
</feature>
<dbReference type="AlphaFoldDB" id="A0A931NJ48"/>
<name>A0A931NJ48_9BURK</name>
<protein>
    <submittedName>
        <fullName evidence="2">Uncharacterized protein</fullName>
    </submittedName>
</protein>
<keyword evidence="3" id="KW-1185">Reference proteome</keyword>